<reference evidence="2 3" key="1">
    <citation type="journal article" date="2012" name="J. Bacteriol.">
        <title>Complete genome sequence of Pelagibacterium halotolerans B2T.</title>
        <authorList>
            <person name="Huo Y.Y."/>
            <person name="Cheng H."/>
            <person name="Han X.F."/>
            <person name="Jiang X.W."/>
            <person name="Sun C."/>
            <person name="Zhang X.Q."/>
            <person name="Zhu X.F."/>
            <person name="Liu Y.F."/>
            <person name="Li P.F."/>
            <person name="Ni P.X."/>
            <person name="Wu M."/>
        </authorList>
    </citation>
    <scope>NUCLEOTIDE SEQUENCE [LARGE SCALE GENOMIC DNA]</scope>
    <source>
        <strain evidence="3">DSM 22347 / JCM 15775 / CGMCC 1.7692 / B2</strain>
    </source>
</reference>
<evidence type="ECO:0000256" key="1">
    <source>
        <dbReference type="SAM" id="Phobius"/>
    </source>
</evidence>
<accession>G4RDE3</accession>
<dbReference type="RefSeq" id="WP_014129918.1">
    <property type="nucleotide sequence ID" value="NC_016078.1"/>
</dbReference>
<keyword evidence="1" id="KW-1133">Transmembrane helix</keyword>
<dbReference type="HOGENOM" id="CLU_2667830_0_0_5"/>
<gene>
    <name evidence="2" type="ordered locus">KKY_730</name>
</gene>
<name>G4RDE3_PELHB</name>
<dbReference type="STRING" id="1082931.KKY_730"/>
<feature type="transmembrane region" description="Helical" evidence="1">
    <location>
        <begin position="36"/>
        <end position="56"/>
    </location>
</feature>
<sequence length="75" mass="8602">MSDILTVITLVYLLNGLLFALADARYRFGFVTPVELVAIVLFWPVLAVIFLALAWMEVRAARRQLRAGFFKRTEK</sequence>
<evidence type="ECO:0000313" key="2">
    <source>
        <dbReference type="EMBL" id="AEQ50769.1"/>
    </source>
</evidence>
<keyword evidence="3" id="KW-1185">Reference proteome</keyword>
<keyword evidence="1" id="KW-0812">Transmembrane</keyword>
<dbReference type="AlphaFoldDB" id="G4RDE3"/>
<dbReference type="KEGG" id="phl:KKY_730"/>
<evidence type="ECO:0000313" key="3">
    <source>
        <dbReference type="Proteomes" id="UP000008850"/>
    </source>
</evidence>
<dbReference type="Proteomes" id="UP000008850">
    <property type="component" value="Chromosome"/>
</dbReference>
<proteinExistence type="predicted"/>
<dbReference type="EMBL" id="CP003075">
    <property type="protein sequence ID" value="AEQ50769.1"/>
    <property type="molecule type" value="Genomic_DNA"/>
</dbReference>
<organism evidence="2 3">
    <name type="scientific">Pelagibacterium halotolerans (strain DSM 22347 / JCM 15775 / CGMCC 1.7692 / B2)</name>
    <dbReference type="NCBI Taxonomy" id="1082931"/>
    <lineage>
        <taxon>Bacteria</taxon>
        <taxon>Pseudomonadati</taxon>
        <taxon>Pseudomonadota</taxon>
        <taxon>Alphaproteobacteria</taxon>
        <taxon>Hyphomicrobiales</taxon>
        <taxon>Devosiaceae</taxon>
        <taxon>Pelagibacterium</taxon>
    </lineage>
</organism>
<evidence type="ECO:0008006" key="4">
    <source>
        <dbReference type="Google" id="ProtNLM"/>
    </source>
</evidence>
<protein>
    <recommendedName>
        <fullName evidence="4">Transmembrane protein</fullName>
    </recommendedName>
</protein>
<keyword evidence="1" id="KW-0472">Membrane</keyword>